<sequence>MAQVDRAAPAALVDPVGNDDNNDIDGDGLGGLSSNCGSCGTSRQRHDDLSDDNPGGDDDNLDGNGPSGSSGLGGVIRHPMSPNRASQNILITLSIYCENKYLRRGRAEIMVSSDLRDSVCFVKINGDHQRMMSVYYYVPMSF</sequence>
<accession>A0A0E0RIF6</accession>
<keyword evidence="3" id="KW-1185">Reference proteome</keyword>
<dbReference type="OMA" id="CENKYLR"/>
<evidence type="ECO:0000256" key="1">
    <source>
        <dbReference type="SAM" id="MobiDB-lite"/>
    </source>
</evidence>
<dbReference type="AlphaFoldDB" id="A0A0E0RIF6"/>
<name>A0A0E0RIF6_ORYRU</name>
<evidence type="ECO:0000313" key="2">
    <source>
        <dbReference type="EnsemblPlants" id="ORUFI12G16620.1"/>
    </source>
</evidence>
<protein>
    <submittedName>
        <fullName evidence="2">Uncharacterized protein</fullName>
    </submittedName>
</protein>
<organism evidence="2 3">
    <name type="scientific">Oryza rufipogon</name>
    <name type="common">Brownbeard rice</name>
    <name type="synonym">Asian wild rice</name>
    <dbReference type="NCBI Taxonomy" id="4529"/>
    <lineage>
        <taxon>Eukaryota</taxon>
        <taxon>Viridiplantae</taxon>
        <taxon>Streptophyta</taxon>
        <taxon>Embryophyta</taxon>
        <taxon>Tracheophyta</taxon>
        <taxon>Spermatophyta</taxon>
        <taxon>Magnoliopsida</taxon>
        <taxon>Liliopsida</taxon>
        <taxon>Poales</taxon>
        <taxon>Poaceae</taxon>
        <taxon>BOP clade</taxon>
        <taxon>Oryzoideae</taxon>
        <taxon>Oryzeae</taxon>
        <taxon>Oryzinae</taxon>
        <taxon>Oryza</taxon>
    </lineage>
</organism>
<dbReference type="HOGENOM" id="CLU_2007405_0_0_1"/>
<feature type="region of interest" description="Disordered" evidence="1">
    <location>
        <begin position="1"/>
        <end position="80"/>
    </location>
</feature>
<feature type="compositionally biased region" description="Acidic residues" evidence="1">
    <location>
        <begin position="49"/>
        <end position="61"/>
    </location>
</feature>
<dbReference type="Gramene" id="ORUFI12G16620.1">
    <property type="protein sequence ID" value="ORUFI12G16620.1"/>
    <property type="gene ID" value="ORUFI12G16620"/>
</dbReference>
<proteinExistence type="predicted"/>
<dbReference type="Proteomes" id="UP000008022">
    <property type="component" value="Unassembled WGS sequence"/>
</dbReference>
<dbReference type="EnsemblPlants" id="ORUFI12G16620.1">
    <property type="protein sequence ID" value="ORUFI12G16620.1"/>
    <property type="gene ID" value="ORUFI12G16620"/>
</dbReference>
<reference evidence="3" key="1">
    <citation type="submission" date="2013-06" db="EMBL/GenBank/DDBJ databases">
        <authorList>
            <person name="Zhao Q."/>
        </authorList>
    </citation>
    <scope>NUCLEOTIDE SEQUENCE</scope>
    <source>
        <strain evidence="3">cv. W1943</strain>
    </source>
</reference>
<feature type="compositionally biased region" description="Gly residues" evidence="1">
    <location>
        <begin position="65"/>
        <end position="74"/>
    </location>
</feature>
<evidence type="ECO:0000313" key="3">
    <source>
        <dbReference type="Proteomes" id="UP000008022"/>
    </source>
</evidence>
<reference evidence="2" key="2">
    <citation type="submission" date="2015-06" db="UniProtKB">
        <authorList>
            <consortium name="EnsemblPlants"/>
        </authorList>
    </citation>
    <scope>IDENTIFICATION</scope>
</reference>